<dbReference type="SUPFAM" id="SSF46785">
    <property type="entry name" value="Winged helix' DNA-binding domain"/>
    <property type="match status" value="1"/>
</dbReference>
<accession>A0ABQ5XUE8</accession>
<feature type="domain" description="Helix-turn-helix type 11" evidence="1">
    <location>
        <begin position="1"/>
        <end position="48"/>
    </location>
</feature>
<feature type="domain" description="WYL" evidence="2">
    <location>
        <begin position="130"/>
        <end position="193"/>
    </location>
</feature>
<dbReference type="PROSITE" id="PS52050">
    <property type="entry name" value="WYL"/>
    <property type="match status" value="1"/>
</dbReference>
<evidence type="ECO:0000259" key="1">
    <source>
        <dbReference type="Pfam" id="PF08279"/>
    </source>
</evidence>
<dbReference type="Pfam" id="PF08279">
    <property type="entry name" value="HTH_11"/>
    <property type="match status" value="1"/>
</dbReference>
<sequence>MLLETQGHMSGRELADAVGVSLRTLHRDVDQLTAAGVPIYAERGRTGGFKLLPGWKTRLTGLTSSEAQAVFLSGAVGPAHALGMGESVQSAQLKLLSAMPETWRSEARKVQGRFHLDPVEWYRESEPVPFLLTVAEAAWGEHKLSIRYESWQRQVERVVSPLGLVLKAGAWYLVAATKGEPRTYRVSNILMAQPLEEACERPKAFDLASYWQEAVRRFERELYVGEAEVLATDIGLNRLKHQNAAVAQAIHRRKPSTASDGRHLLRIPVESIEQAAGHLLRLSPEVEVVGPKALRRAIVAQLERASSQYRVLG</sequence>
<organism evidence="4 5">
    <name type="scientific">Dyella acidisoli</name>
    <dbReference type="NCBI Taxonomy" id="1867834"/>
    <lineage>
        <taxon>Bacteria</taxon>
        <taxon>Pseudomonadati</taxon>
        <taxon>Pseudomonadota</taxon>
        <taxon>Gammaproteobacteria</taxon>
        <taxon>Lysobacterales</taxon>
        <taxon>Rhodanobacteraceae</taxon>
        <taxon>Dyella</taxon>
    </lineage>
</organism>
<dbReference type="Pfam" id="PF13280">
    <property type="entry name" value="WYL"/>
    <property type="match status" value="1"/>
</dbReference>
<reference evidence="5" key="1">
    <citation type="journal article" date="2019" name="Int. J. Syst. Evol. Microbiol.">
        <title>The Global Catalogue of Microorganisms (GCM) 10K type strain sequencing project: providing services to taxonomists for standard genome sequencing and annotation.</title>
        <authorList>
            <consortium name="The Broad Institute Genomics Platform"/>
            <consortium name="The Broad Institute Genome Sequencing Center for Infectious Disease"/>
            <person name="Wu L."/>
            <person name="Ma J."/>
        </authorList>
    </citation>
    <scope>NUCLEOTIDE SEQUENCE [LARGE SCALE GENOMIC DNA]</scope>
    <source>
        <strain evidence="5">NBRC 111980</strain>
    </source>
</reference>
<dbReference type="InterPro" id="IPR036390">
    <property type="entry name" value="WH_DNA-bd_sf"/>
</dbReference>
<evidence type="ECO:0000313" key="4">
    <source>
        <dbReference type="EMBL" id="GLQ94382.1"/>
    </source>
</evidence>
<comment type="caution">
    <text evidence="4">The sequence shown here is derived from an EMBL/GenBank/DDBJ whole genome shotgun (WGS) entry which is preliminary data.</text>
</comment>
<dbReference type="InterPro" id="IPR051534">
    <property type="entry name" value="CBASS_pafABC_assoc_protein"/>
</dbReference>
<evidence type="ECO:0000313" key="5">
    <source>
        <dbReference type="Proteomes" id="UP001156670"/>
    </source>
</evidence>
<protein>
    <submittedName>
        <fullName evidence="4">Transcriptional regulator</fullName>
    </submittedName>
</protein>
<dbReference type="InterPro" id="IPR036388">
    <property type="entry name" value="WH-like_DNA-bd_sf"/>
</dbReference>
<evidence type="ECO:0000259" key="3">
    <source>
        <dbReference type="Pfam" id="PF25583"/>
    </source>
</evidence>
<dbReference type="InterPro" id="IPR026881">
    <property type="entry name" value="WYL_dom"/>
</dbReference>
<dbReference type="PANTHER" id="PTHR34580:SF1">
    <property type="entry name" value="PROTEIN PAFC"/>
    <property type="match status" value="1"/>
</dbReference>
<proteinExistence type="predicted"/>
<name>A0ABQ5XUE8_9GAMM</name>
<dbReference type="Proteomes" id="UP001156670">
    <property type="component" value="Unassembled WGS sequence"/>
</dbReference>
<feature type="domain" description="WCX" evidence="3">
    <location>
        <begin position="245"/>
        <end position="305"/>
    </location>
</feature>
<dbReference type="InterPro" id="IPR057727">
    <property type="entry name" value="WCX_dom"/>
</dbReference>
<keyword evidence="5" id="KW-1185">Reference proteome</keyword>
<dbReference type="InterPro" id="IPR013196">
    <property type="entry name" value="HTH_11"/>
</dbReference>
<dbReference type="Gene3D" id="1.10.10.10">
    <property type="entry name" value="Winged helix-like DNA-binding domain superfamily/Winged helix DNA-binding domain"/>
    <property type="match status" value="1"/>
</dbReference>
<evidence type="ECO:0000259" key="2">
    <source>
        <dbReference type="Pfam" id="PF13280"/>
    </source>
</evidence>
<dbReference type="EMBL" id="BSOB01000046">
    <property type="protein sequence ID" value="GLQ94382.1"/>
    <property type="molecule type" value="Genomic_DNA"/>
</dbReference>
<gene>
    <name evidence="4" type="ORF">GCM10007901_33340</name>
</gene>
<dbReference type="Pfam" id="PF25583">
    <property type="entry name" value="WCX"/>
    <property type="match status" value="1"/>
</dbReference>
<dbReference type="PANTHER" id="PTHR34580">
    <property type="match status" value="1"/>
</dbReference>